<dbReference type="Pfam" id="PF13354">
    <property type="entry name" value="Beta-lactamase2"/>
    <property type="match status" value="1"/>
</dbReference>
<proteinExistence type="predicted"/>
<accession>A0ABV9YJ15</accession>
<feature type="compositionally biased region" description="Polar residues" evidence="1">
    <location>
        <begin position="35"/>
        <end position="50"/>
    </location>
</feature>
<name>A0ABV9YJ15_9PSEU</name>
<reference evidence="5" key="1">
    <citation type="journal article" date="2019" name="Int. J. Syst. Evol. Microbiol.">
        <title>The Global Catalogue of Microorganisms (GCM) 10K type strain sequencing project: providing services to taxonomists for standard genome sequencing and annotation.</title>
        <authorList>
            <consortium name="The Broad Institute Genomics Platform"/>
            <consortium name="The Broad Institute Genome Sequencing Center for Infectious Disease"/>
            <person name="Wu L."/>
            <person name="Ma J."/>
        </authorList>
    </citation>
    <scope>NUCLEOTIDE SEQUENCE [LARGE SCALE GENOMIC DNA]</scope>
    <source>
        <strain evidence="5">CGMCC 4.7093</strain>
    </source>
</reference>
<evidence type="ECO:0000256" key="2">
    <source>
        <dbReference type="SAM" id="SignalP"/>
    </source>
</evidence>
<feature type="signal peptide" evidence="2">
    <location>
        <begin position="1"/>
        <end position="21"/>
    </location>
</feature>
<dbReference type="SUPFAM" id="SSF56601">
    <property type="entry name" value="beta-lactamase/transpeptidase-like"/>
    <property type="match status" value="1"/>
</dbReference>
<dbReference type="InterPro" id="IPR000871">
    <property type="entry name" value="Beta-lactam_class-A"/>
</dbReference>
<dbReference type="RefSeq" id="WP_378034983.1">
    <property type="nucleotide sequence ID" value="NZ_JBHSIV010000004.1"/>
</dbReference>
<dbReference type="PROSITE" id="PS51257">
    <property type="entry name" value="PROKAR_LIPOPROTEIN"/>
    <property type="match status" value="1"/>
</dbReference>
<protein>
    <submittedName>
        <fullName evidence="4">Serine hydrolase</fullName>
    </submittedName>
</protein>
<evidence type="ECO:0000259" key="3">
    <source>
        <dbReference type="Pfam" id="PF13354"/>
    </source>
</evidence>
<evidence type="ECO:0000256" key="1">
    <source>
        <dbReference type="SAM" id="MobiDB-lite"/>
    </source>
</evidence>
<organism evidence="4 5">
    <name type="scientific">Actinomycetospora atypica</name>
    <dbReference type="NCBI Taxonomy" id="1290095"/>
    <lineage>
        <taxon>Bacteria</taxon>
        <taxon>Bacillati</taxon>
        <taxon>Actinomycetota</taxon>
        <taxon>Actinomycetes</taxon>
        <taxon>Pseudonocardiales</taxon>
        <taxon>Pseudonocardiaceae</taxon>
        <taxon>Actinomycetospora</taxon>
    </lineage>
</organism>
<evidence type="ECO:0000313" key="4">
    <source>
        <dbReference type="EMBL" id="MFC5061632.1"/>
    </source>
</evidence>
<dbReference type="PANTHER" id="PTHR35333:SF3">
    <property type="entry name" value="BETA-LACTAMASE-TYPE TRANSPEPTIDASE FOLD CONTAINING PROTEIN"/>
    <property type="match status" value="1"/>
</dbReference>
<dbReference type="InterPro" id="IPR045155">
    <property type="entry name" value="Beta-lactam_cat"/>
</dbReference>
<dbReference type="InterPro" id="IPR012338">
    <property type="entry name" value="Beta-lactam/transpept-like"/>
</dbReference>
<keyword evidence="5" id="KW-1185">Reference proteome</keyword>
<sequence length="283" mass="29041">MSRSWRAVGVGVLLALTMGCAGPMSPPAPVVAPSITAQEPGTAPTTSPAQQAVDAGDATVTRDGVEVGIAVLDRRTGTLATNDAGASPFNSASLSKVLTVVDALTNGDEVTDDDRQLMQAALGPSDDDAMNTLWSTSGGSSGITRIVDGLGLQDTTVPDDASQWGEVQLSPRDMASVLRFVVEGLAPADRDFVLTAMSAAPARATDGFDQAFGLLDPERRGPAAAKQGWLCCLDDSVDLHSAGLPDEAGRFVVAIFSQQPFGYPAARSVLDDASAAVRDVLGA</sequence>
<comment type="caution">
    <text evidence="4">The sequence shown here is derived from an EMBL/GenBank/DDBJ whole genome shotgun (WGS) entry which is preliminary data.</text>
</comment>
<feature type="region of interest" description="Disordered" evidence="1">
    <location>
        <begin position="31"/>
        <end position="55"/>
    </location>
</feature>
<gene>
    <name evidence="4" type="ORF">ACFPBZ_05415</name>
</gene>
<keyword evidence="4" id="KW-0378">Hydrolase</keyword>
<dbReference type="GO" id="GO:0016787">
    <property type="term" value="F:hydrolase activity"/>
    <property type="evidence" value="ECO:0007669"/>
    <property type="project" value="UniProtKB-KW"/>
</dbReference>
<keyword evidence="2" id="KW-0732">Signal</keyword>
<feature type="chain" id="PRO_5045927907" evidence="2">
    <location>
        <begin position="22"/>
        <end position="283"/>
    </location>
</feature>
<dbReference type="Proteomes" id="UP001595947">
    <property type="component" value="Unassembled WGS sequence"/>
</dbReference>
<evidence type="ECO:0000313" key="5">
    <source>
        <dbReference type="Proteomes" id="UP001595947"/>
    </source>
</evidence>
<dbReference type="Gene3D" id="3.40.710.10">
    <property type="entry name" value="DD-peptidase/beta-lactamase superfamily"/>
    <property type="match status" value="1"/>
</dbReference>
<dbReference type="EMBL" id="JBHSIV010000004">
    <property type="protein sequence ID" value="MFC5061632.1"/>
    <property type="molecule type" value="Genomic_DNA"/>
</dbReference>
<dbReference type="PANTHER" id="PTHR35333">
    <property type="entry name" value="BETA-LACTAMASE"/>
    <property type="match status" value="1"/>
</dbReference>
<feature type="domain" description="Beta-lactamase class A catalytic" evidence="3">
    <location>
        <begin position="115"/>
        <end position="256"/>
    </location>
</feature>